<proteinExistence type="predicted"/>
<accession>A0A9D4TC66</accession>
<keyword evidence="3" id="KW-1185">Reference proteome</keyword>
<dbReference type="AlphaFoldDB" id="A0A9D4TC66"/>
<protein>
    <submittedName>
        <fullName evidence="2">Uncharacterized protein</fullName>
    </submittedName>
</protein>
<organism evidence="2 3">
    <name type="scientific">Rhipicephalus sanguineus</name>
    <name type="common">Brown dog tick</name>
    <name type="synonym">Ixodes sanguineus</name>
    <dbReference type="NCBI Taxonomy" id="34632"/>
    <lineage>
        <taxon>Eukaryota</taxon>
        <taxon>Metazoa</taxon>
        <taxon>Ecdysozoa</taxon>
        <taxon>Arthropoda</taxon>
        <taxon>Chelicerata</taxon>
        <taxon>Arachnida</taxon>
        <taxon>Acari</taxon>
        <taxon>Parasitiformes</taxon>
        <taxon>Ixodida</taxon>
        <taxon>Ixodoidea</taxon>
        <taxon>Ixodidae</taxon>
        <taxon>Rhipicephalinae</taxon>
        <taxon>Rhipicephalus</taxon>
        <taxon>Rhipicephalus</taxon>
    </lineage>
</organism>
<feature type="compositionally biased region" description="Basic residues" evidence="1">
    <location>
        <begin position="101"/>
        <end position="110"/>
    </location>
</feature>
<reference evidence="2" key="2">
    <citation type="submission" date="2021-09" db="EMBL/GenBank/DDBJ databases">
        <authorList>
            <person name="Jia N."/>
            <person name="Wang J."/>
            <person name="Shi W."/>
            <person name="Du L."/>
            <person name="Sun Y."/>
            <person name="Zhan W."/>
            <person name="Jiang J."/>
            <person name="Wang Q."/>
            <person name="Zhang B."/>
            <person name="Ji P."/>
            <person name="Sakyi L.B."/>
            <person name="Cui X."/>
            <person name="Yuan T."/>
            <person name="Jiang B."/>
            <person name="Yang W."/>
            <person name="Lam T.T.-Y."/>
            <person name="Chang Q."/>
            <person name="Ding S."/>
            <person name="Wang X."/>
            <person name="Zhu J."/>
            <person name="Ruan X."/>
            <person name="Zhao L."/>
            <person name="Wei J."/>
            <person name="Que T."/>
            <person name="Du C."/>
            <person name="Cheng J."/>
            <person name="Dai P."/>
            <person name="Han X."/>
            <person name="Huang E."/>
            <person name="Gao Y."/>
            <person name="Liu J."/>
            <person name="Shao H."/>
            <person name="Ye R."/>
            <person name="Li L."/>
            <person name="Wei W."/>
            <person name="Wang X."/>
            <person name="Wang C."/>
            <person name="Huo Q."/>
            <person name="Li W."/>
            <person name="Guo W."/>
            <person name="Chen H."/>
            <person name="Chen S."/>
            <person name="Zhou L."/>
            <person name="Zhou L."/>
            <person name="Ni X."/>
            <person name="Tian J."/>
            <person name="Zhou Y."/>
            <person name="Sheng Y."/>
            <person name="Liu T."/>
            <person name="Pan Y."/>
            <person name="Xia L."/>
            <person name="Li J."/>
            <person name="Zhao F."/>
            <person name="Cao W."/>
        </authorList>
    </citation>
    <scope>NUCLEOTIDE SEQUENCE</scope>
    <source>
        <strain evidence="2">Rsan-2018</strain>
        <tissue evidence="2">Larvae</tissue>
    </source>
</reference>
<dbReference type="EMBL" id="JABSTV010001245">
    <property type="protein sequence ID" value="KAH7984715.1"/>
    <property type="molecule type" value="Genomic_DNA"/>
</dbReference>
<name>A0A9D4TC66_RHISA</name>
<reference evidence="2" key="1">
    <citation type="journal article" date="2020" name="Cell">
        <title>Large-Scale Comparative Analyses of Tick Genomes Elucidate Their Genetic Diversity and Vector Capacities.</title>
        <authorList>
            <consortium name="Tick Genome and Microbiome Consortium (TIGMIC)"/>
            <person name="Jia N."/>
            <person name="Wang J."/>
            <person name="Shi W."/>
            <person name="Du L."/>
            <person name="Sun Y."/>
            <person name="Zhan W."/>
            <person name="Jiang J.F."/>
            <person name="Wang Q."/>
            <person name="Zhang B."/>
            <person name="Ji P."/>
            <person name="Bell-Sakyi L."/>
            <person name="Cui X.M."/>
            <person name="Yuan T.T."/>
            <person name="Jiang B.G."/>
            <person name="Yang W.F."/>
            <person name="Lam T.T."/>
            <person name="Chang Q.C."/>
            <person name="Ding S.J."/>
            <person name="Wang X.J."/>
            <person name="Zhu J.G."/>
            <person name="Ruan X.D."/>
            <person name="Zhao L."/>
            <person name="Wei J.T."/>
            <person name="Ye R.Z."/>
            <person name="Que T.C."/>
            <person name="Du C.H."/>
            <person name="Zhou Y.H."/>
            <person name="Cheng J.X."/>
            <person name="Dai P.F."/>
            <person name="Guo W.B."/>
            <person name="Han X.H."/>
            <person name="Huang E.J."/>
            <person name="Li L.F."/>
            <person name="Wei W."/>
            <person name="Gao Y.C."/>
            <person name="Liu J.Z."/>
            <person name="Shao H.Z."/>
            <person name="Wang X."/>
            <person name="Wang C.C."/>
            <person name="Yang T.C."/>
            <person name="Huo Q.B."/>
            <person name="Li W."/>
            <person name="Chen H.Y."/>
            <person name="Chen S.E."/>
            <person name="Zhou L.G."/>
            <person name="Ni X.B."/>
            <person name="Tian J.H."/>
            <person name="Sheng Y."/>
            <person name="Liu T."/>
            <person name="Pan Y.S."/>
            <person name="Xia L.Y."/>
            <person name="Li J."/>
            <person name="Zhao F."/>
            <person name="Cao W.C."/>
        </authorList>
    </citation>
    <scope>NUCLEOTIDE SEQUENCE</scope>
    <source>
        <strain evidence="2">Rsan-2018</strain>
    </source>
</reference>
<sequence length="158" mass="16685">MKVCTCSSKLFTFPEVSYTSPLPVRTSFSLTFSTGAVGAWHVCLRVLSAALVGDNQQGEDADAPESSSEDREALELGFERVGFRAESHDSAIGRSQWAIAKARRPKHPRTGRSGLVTSGGNLAVKSTKSPSLGVNTGSITTKFSMRITCAVCGDASLA</sequence>
<feature type="region of interest" description="Disordered" evidence="1">
    <location>
        <begin position="99"/>
        <end position="120"/>
    </location>
</feature>
<comment type="caution">
    <text evidence="2">The sequence shown here is derived from an EMBL/GenBank/DDBJ whole genome shotgun (WGS) entry which is preliminary data.</text>
</comment>
<evidence type="ECO:0000313" key="3">
    <source>
        <dbReference type="Proteomes" id="UP000821837"/>
    </source>
</evidence>
<evidence type="ECO:0000256" key="1">
    <source>
        <dbReference type="SAM" id="MobiDB-lite"/>
    </source>
</evidence>
<dbReference type="Proteomes" id="UP000821837">
    <property type="component" value="Chromosome 1"/>
</dbReference>
<gene>
    <name evidence="2" type="ORF">HPB52_023580</name>
</gene>
<evidence type="ECO:0000313" key="2">
    <source>
        <dbReference type="EMBL" id="KAH7984715.1"/>
    </source>
</evidence>